<keyword evidence="1" id="KW-0812">Transmembrane</keyword>
<protein>
    <recommendedName>
        <fullName evidence="4">Transmembrane protein</fullName>
    </recommendedName>
</protein>
<dbReference type="AlphaFoldDB" id="A0A5M3MYT2"/>
<dbReference type="GeneID" id="19208858"/>
<dbReference type="Proteomes" id="UP000053558">
    <property type="component" value="Unassembled WGS sequence"/>
</dbReference>
<feature type="transmembrane region" description="Helical" evidence="1">
    <location>
        <begin position="84"/>
        <end position="104"/>
    </location>
</feature>
<evidence type="ECO:0000313" key="3">
    <source>
        <dbReference type="Proteomes" id="UP000053558"/>
    </source>
</evidence>
<evidence type="ECO:0008006" key="4">
    <source>
        <dbReference type="Google" id="ProtNLM"/>
    </source>
</evidence>
<keyword evidence="1" id="KW-0472">Membrane</keyword>
<evidence type="ECO:0000256" key="1">
    <source>
        <dbReference type="SAM" id="Phobius"/>
    </source>
</evidence>
<accession>A0A5M3MYT2</accession>
<feature type="transmembrane region" description="Helical" evidence="1">
    <location>
        <begin position="12"/>
        <end position="32"/>
    </location>
</feature>
<dbReference type="EMBL" id="JH711575">
    <property type="protein sequence ID" value="EIW83805.1"/>
    <property type="molecule type" value="Genomic_DNA"/>
</dbReference>
<name>A0A5M3MYT2_CONPW</name>
<reference evidence="3" key="1">
    <citation type="journal article" date="2012" name="Science">
        <title>The Paleozoic origin of enzymatic lignin decomposition reconstructed from 31 fungal genomes.</title>
        <authorList>
            <person name="Floudas D."/>
            <person name="Binder M."/>
            <person name="Riley R."/>
            <person name="Barry K."/>
            <person name="Blanchette R.A."/>
            <person name="Henrissat B."/>
            <person name="Martinez A.T."/>
            <person name="Otillar R."/>
            <person name="Spatafora J.W."/>
            <person name="Yadav J.S."/>
            <person name="Aerts A."/>
            <person name="Benoit I."/>
            <person name="Boyd A."/>
            <person name="Carlson A."/>
            <person name="Copeland A."/>
            <person name="Coutinho P.M."/>
            <person name="de Vries R.P."/>
            <person name="Ferreira P."/>
            <person name="Findley K."/>
            <person name="Foster B."/>
            <person name="Gaskell J."/>
            <person name="Glotzer D."/>
            <person name="Gorecki P."/>
            <person name="Heitman J."/>
            <person name="Hesse C."/>
            <person name="Hori C."/>
            <person name="Igarashi K."/>
            <person name="Jurgens J.A."/>
            <person name="Kallen N."/>
            <person name="Kersten P."/>
            <person name="Kohler A."/>
            <person name="Kuees U."/>
            <person name="Kumar T.K.A."/>
            <person name="Kuo A."/>
            <person name="LaButti K."/>
            <person name="Larrondo L.F."/>
            <person name="Lindquist E."/>
            <person name="Ling A."/>
            <person name="Lombard V."/>
            <person name="Lucas S."/>
            <person name="Lundell T."/>
            <person name="Martin R."/>
            <person name="McLaughlin D.J."/>
            <person name="Morgenstern I."/>
            <person name="Morin E."/>
            <person name="Murat C."/>
            <person name="Nagy L.G."/>
            <person name="Nolan M."/>
            <person name="Ohm R.A."/>
            <person name="Patyshakuliyeva A."/>
            <person name="Rokas A."/>
            <person name="Ruiz-Duenas F.J."/>
            <person name="Sabat G."/>
            <person name="Salamov A."/>
            <person name="Samejima M."/>
            <person name="Schmutz J."/>
            <person name="Slot J.C."/>
            <person name="St John F."/>
            <person name="Stenlid J."/>
            <person name="Sun H."/>
            <person name="Sun S."/>
            <person name="Syed K."/>
            <person name="Tsang A."/>
            <person name="Wiebenga A."/>
            <person name="Young D."/>
            <person name="Pisabarro A."/>
            <person name="Eastwood D.C."/>
            <person name="Martin F."/>
            <person name="Cullen D."/>
            <person name="Grigoriev I.V."/>
            <person name="Hibbett D.S."/>
        </authorList>
    </citation>
    <scope>NUCLEOTIDE SEQUENCE [LARGE SCALE GENOMIC DNA]</scope>
    <source>
        <strain evidence="3">RWD-64-598 SS2</strain>
    </source>
</reference>
<proteinExistence type="predicted"/>
<feature type="transmembrane region" description="Helical" evidence="1">
    <location>
        <begin position="161"/>
        <end position="180"/>
    </location>
</feature>
<feature type="transmembrane region" description="Helical" evidence="1">
    <location>
        <begin position="200"/>
        <end position="222"/>
    </location>
</feature>
<keyword evidence="3" id="KW-1185">Reference proteome</keyword>
<evidence type="ECO:0000313" key="2">
    <source>
        <dbReference type="EMBL" id="EIW83805.1"/>
    </source>
</evidence>
<organism evidence="2 3">
    <name type="scientific">Coniophora puteana (strain RWD-64-598)</name>
    <name type="common">Brown rot fungus</name>
    <dbReference type="NCBI Taxonomy" id="741705"/>
    <lineage>
        <taxon>Eukaryota</taxon>
        <taxon>Fungi</taxon>
        <taxon>Dikarya</taxon>
        <taxon>Basidiomycota</taxon>
        <taxon>Agaricomycotina</taxon>
        <taxon>Agaricomycetes</taxon>
        <taxon>Agaricomycetidae</taxon>
        <taxon>Boletales</taxon>
        <taxon>Coniophorineae</taxon>
        <taxon>Coniophoraceae</taxon>
        <taxon>Coniophora</taxon>
    </lineage>
</organism>
<comment type="caution">
    <text evidence="2">The sequence shown here is derived from an EMBL/GenBank/DDBJ whole genome shotgun (WGS) entry which is preliminary data.</text>
</comment>
<dbReference type="KEGG" id="cput:CONPUDRAFT_70747"/>
<dbReference type="RefSeq" id="XP_007765394.1">
    <property type="nucleotide sequence ID" value="XM_007767204.1"/>
</dbReference>
<keyword evidence="1" id="KW-1133">Transmembrane helix</keyword>
<gene>
    <name evidence="2" type="ORF">CONPUDRAFT_70747</name>
</gene>
<sequence>MSAQEMEEAAWGIQVANYVTCGFSFLVIYRIFLNLDDEVTFCNHVDLLWLTYGGMMETVYGLGHNGTRGDAIFDHIRSERSKKVFTFVVVCFLITQALNIASFIDLMAKVSVFVSFGASICGYEAILLLMVLYRFLRQLRSRRGETMGFNTFLDFLARNHAFYFLMATIAWACQLCSALSDFKADTSDRVTQQYNATELAIGSAVSMYSFCMLGPIMFLSILRYDDYRVQGGTYDGTEVNTMRFAADDSSAADIGLGEHRL</sequence>
<feature type="transmembrane region" description="Helical" evidence="1">
    <location>
        <begin position="110"/>
        <end position="133"/>
    </location>
</feature>